<sequence length="88" mass="10118">MADHTRRFTRHHGFLTLWALFFLASVSLLLSVVGVGLAARRETTNQLVRDYQQSTQKIVHQTRQLVKKGATPRRHQPTKADSPQRLLE</sequence>
<dbReference type="EMBL" id="JBHTOD010000008">
    <property type="protein sequence ID" value="MFD1456002.1"/>
    <property type="molecule type" value="Genomic_DNA"/>
</dbReference>
<keyword evidence="3" id="KW-1185">Reference proteome</keyword>
<protein>
    <recommendedName>
        <fullName evidence="4">Sensor histidine kinase</fullName>
    </recommendedName>
</protein>
<dbReference type="Proteomes" id="UP001597189">
    <property type="component" value="Unassembled WGS sequence"/>
</dbReference>
<gene>
    <name evidence="2" type="ORF">ACFQ44_10030</name>
</gene>
<evidence type="ECO:0000313" key="2">
    <source>
        <dbReference type="EMBL" id="MFD1456002.1"/>
    </source>
</evidence>
<comment type="caution">
    <text evidence="2">The sequence shown here is derived from an EMBL/GenBank/DDBJ whole genome shotgun (WGS) entry which is preliminary data.</text>
</comment>
<dbReference type="RefSeq" id="WP_203646080.1">
    <property type="nucleotide sequence ID" value="NZ_BOLN01000008.1"/>
</dbReference>
<feature type="region of interest" description="Disordered" evidence="1">
    <location>
        <begin position="59"/>
        <end position="88"/>
    </location>
</feature>
<organism evidence="2 3">
    <name type="scientific">Levilactobacillus lanxiensis</name>
    <dbReference type="NCBI Taxonomy" id="2799568"/>
    <lineage>
        <taxon>Bacteria</taxon>
        <taxon>Bacillati</taxon>
        <taxon>Bacillota</taxon>
        <taxon>Bacilli</taxon>
        <taxon>Lactobacillales</taxon>
        <taxon>Lactobacillaceae</taxon>
        <taxon>Levilactobacillus</taxon>
    </lineage>
</organism>
<reference evidence="3" key="1">
    <citation type="journal article" date="2019" name="Int. J. Syst. Evol. Microbiol.">
        <title>The Global Catalogue of Microorganisms (GCM) 10K type strain sequencing project: providing services to taxonomists for standard genome sequencing and annotation.</title>
        <authorList>
            <consortium name="The Broad Institute Genomics Platform"/>
            <consortium name="The Broad Institute Genome Sequencing Center for Infectious Disease"/>
            <person name="Wu L."/>
            <person name="Ma J."/>
        </authorList>
    </citation>
    <scope>NUCLEOTIDE SEQUENCE [LARGE SCALE GENOMIC DNA]</scope>
    <source>
        <strain evidence="3">CCM 8979</strain>
    </source>
</reference>
<accession>A0ABW4D7Q6</accession>
<evidence type="ECO:0000256" key="1">
    <source>
        <dbReference type="SAM" id="MobiDB-lite"/>
    </source>
</evidence>
<evidence type="ECO:0008006" key="4">
    <source>
        <dbReference type="Google" id="ProtNLM"/>
    </source>
</evidence>
<evidence type="ECO:0000313" key="3">
    <source>
        <dbReference type="Proteomes" id="UP001597189"/>
    </source>
</evidence>
<name>A0ABW4D7Q6_9LACO</name>
<proteinExistence type="predicted"/>